<sequence>MVPVDFYAAQSSLDDEDPRPCAGREDGEVLLYGLHEGCFVNDRGTRMLHIQIRVPVMTFTAADDELVEDIQDISQYSQSPVDQLVVCFFECDPGPFKNITFSPPSGYMNINIKIPDRGDTPLYITVRRQNR</sequence>
<name>A0A194VT79_CYTMA</name>
<evidence type="ECO:0000313" key="2">
    <source>
        <dbReference type="Proteomes" id="UP000078559"/>
    </source>
</evidence>
<evidence type="ECO:0000313" key="1">
    <source>
        <dbReference type="EMBL" id="KUI67015.1"/>
    </source>
</evidence>
<accession>A0A194VT79</accession>
<reference evidence="1" key="1">
    <citation type="submission" date="2014-12" db="EMBL/GenBank/DDBJ databases">
        <title>Genome Sequence of Valsa Canker Pathogens Uncovers a Specific Adaption of Colonization on Woody Bark.</title>
        <authorList>
            <person name="Yin Z."/>
            <person name="Liu H."/>
            <person name="Gao X."/>
            <person name="Li Z."/>
            <person name="Song N."/>
            <person name="Ke X."/>
            <person name="Dai Q."/>
            <person name="Wu Y."/>
            <person name="Sun Y."/>
            <person name="Xu J.-R."/>
            <person name="Kang Z.K."/>
            <person name="Wang L."/>
            <person name="Huang L."/>
        </authorList>
    </citation>
    <scope>NUCLEOTIDE SEQUENCE [LARGE SCALE GENOMIC DNA]</scope>
    <source>
        <strain evidence="1">03-8</strain>
    </source>
</reference>
<dbReference type="Proteomes" id="UP000078559">
    <property type="component" value="Chromosome 2"/>
</dbReference>
<keyword evidence="2" id="KW-1185">Reference proteome</keyword>
<gene>
    <name evidence="1" type="ORF">VM1G_11361</name>
</gene>
<dbReference type="AlphaFoldDB" id="A0A194VT79"/>
<protein>
    <submittedName>
        <fullName evidence="1">Uncharacterized protein</fullName>
    </submittedName>
</protein>
<dbReference type="EMBL" id="CM003099">
    <property type="protein sequence ID" value="KUI67015.1"/>
    <property type="molecule type" value="Genomic_DNA"/>
</dbReference>
<organism evidence="1 2">
    <name type="scientific">Cytospora mali</name>
    <name type="common">Apple Valsa canker fungus</name>
    <name type="synonym">Valsa mali</name>
    <dbReference type="NCBI Taxonomy" id="578113"/>
    <lineage>
        <taxon>Eukaryota</taxon>
        <taxon>Fungi</taxon>
        <taxon>Dikarya</taxon>
        <taxon>Ascomycota</taxon>
        <taxon>Pezizomycotina</taxon>
        <taxon>Sordariomycetes</taxon>
        <taxon>Sordariomycetidae</taxon>
        <taxon>Diaporthales</taxon>
        <taxon>Cytosporaceae</taxon>
        <taxon>Cytospora</taxon>
    </lineage>
</organism>
<proteinExistence type="predicted"/>